<dbReference type="PROSITE" id="PS50222">
    <property type="entry name" value="EF_HAND_2"/>
    <property type="match status" value="1"/>
</dbReference>
<feature type="domain" description="EF-hand" evidence="1">
    <location>
        <begin position="419"/>
        <end position="454"/>
    </location>
</feature>
<dbReference type="SUPFAM" id="SSF53955">
    <property type="entry name" value="Lysozyme-like"/>
    <property type="match status" value="1"/>
</dbReference>
<comment type="caution">
    <text evidence="2">The sequence shown here is derived from an EMBL/GenBank/DDBJ whole genome shotgun (WGS) entry which is preliminary data.</text>
</comment>
<dbReference type="AlphaFoldDB" id="A0A109FQ21"/>
<protein>
    <recommendedName>
        <fullName evidence="1">EF-hand domain-containing protein</fullName>
    </recommendedName>
</protein>
<dbReference type="GO" id="GO:0005509">
    <property type="term" value="F:calcium ion binding"/>
    <property type="evidence" value="ECO:0007669"/>
    <property type="project" value="InterPro"/>
</dbReference>
<accession>A0A109FQ21</accession>
<name>A0A109FQ21_9PSED</name>
<dbReference type="InterPro" id="IPR002048">
    <property type="entry name" value="EF_hand_dom"/>
</dbReference>
<dbReference type="InterPro" id="IPR011055">
    <property type="entry name" value="Dup_hybrid_motif"/>
</dbReference>
<proteinExistence type="predicted"/>
<dbReference type="Gene3D" id="2.70.70.10">
    <property type="entry name" value="Glucose Permease (Domain IIA)"/>
    <property type="match status" value="1"/>
</dbReference>
<dbReference type="Gene3D" id="1.10.530.10">
    <property type="match status" value="1"/>
</dbReference>
<dbReference type="Proteomes" id="UP000067111">
    <property type="component" value="Unassembled WGS sequence"/>
</dbReference>
<reference evidence="3" key="1">
    <citation type="submission" date="2016-01" db="EMBL/GenBank/DDBJ databases">
        <authorList>
            <person name="Gamez R.M."/>
            <person name="Rodriguez F."/>
            <person name="Bernal J.F."/>
            <person name="Agarwala R."/>
            <person name="Landsman D."/>
            <person name="Marino-Ramirez L."/>
        </authorList>
    </citation>
    <scope>NUCLEOTIDE SEQUENCE [LARGE SCALE GENOMIC DNA]</scope>
    <source>
        <strain evidence="3">Ps006</strain>
    </source>
</reference>
<dbReference type="InterPro" id="IPR018247">
    <property type="entry name" value="EF_Hand_1_Ca_BS"/>
</dbReference>
<evidence type="ECO:0000313" key="2">
    <source>
        <dbReference type="EMBL" id="KWU52705.1"/>
    </source>
</evidence>
<sequence>MLGRWRPIIFDSFVEKLSKTVKDQAPGNLKAESGKPLAEKGKFSGISRGYSDFNLSALVKSGATPAMDATRWSHPFKDQNHPLSQLTQLAHAGAGYYPLGRNALWHGGVHFDSGTAALLDQSAVYCLADGEVVAYRIDEHSPSTTYVDDDQCVAKPFSRNFVLVRHRLAPPNIAGHSQTPPRLTFYSLYMHLQEGMFYRDDSKHVRPAFWPEEATDGAVVLQAPVAIKAADLVGHIGLYHCADTKRPESKLHLEVFSGDDVEGFIDASRAWAQQLPADEQTWLKLVAGTVVVPHQEGFGVAQCPVPGTAGVASGADLLLPKVLLDSLPPESKISSALGRKCTWYRLDGLLMDADNHPLDGWVCEEVGVTPWVSPWSWEGYSIVYSLDSSLGTLAALWRDLGRFSEAQLARFARVADEGNRSRIKSRLYDIIDRNRDGRITAAELQAAIRRPAHAQSISRLIIHTESEWSRPNKWDGLDELLGHSGATPHLNWLAEKQRINALCWWEEVAPKLGLPANGAVFHFHPVGLVGQFCAANPLAITPAQLKQIFPLADDADIEVVLNEINGRLVEFKLDTRLRQRHFFAQIKGEVGASMKGVTESWEYSPAVLKSFSAYYRAHPLEAEQDGHLKGASGRIVRRANQKEIGRKHFQRLNGNRIGHPSDGYDFRGRGLIQITGYEKYKGYMRDFNKYWSGDSPDTVRCPELINSTLNSIRSAVWFWLYKAPYSEIHGRGVLDVNDVTRIVNGGATGLTERKSAYILAERVLN</sequence>
<evidence type="ECO:0000259" key="1">
    <source>
        <dbReference type="PROSITE" id="PS50222"/>
    </source>
</evidence>
<evidence type="ECO:0000313" key="3">
    <source>
        <dbReference type="Proteomes" id="UP000067111"/>
    </source>
</evidence>
<dbReference type="InterPro" id="IPR023346">
    <property type="entry name" value="Lysozyme-like_dom_sf"/>
</dbReference>
<dbReference type="PROSITE" id="PS00018">
    <property type="entry name" value="EF_HAND_1"/>
    <property type="match status" value="1"/>
</dbReference>
<dbReference type="EMBL" id="LRMR01000003">
    <property type="protein sequence ID" value="KWU52705.1"/>
    <property type="molecule type" value="Genomic_DNA"/>
</dbReference>
<organism evidence="2 3">
    <name type="scientific">Pseudomonas palleroniana</name>
    <dbReference type="NCBI Taxonomy" id="191390"/>
    <lineage>
        <taxon>Bacteria</taxon>
        <taxon>Pseudomonadati</taxon>
        <taxon>Pseudomonadota</taxon>
        <taxon>Gammaproteobacteria</taxon>
        <taxon>Pseudomonadales</taxon>
        <taxon>Pseudomonadaceae</taxon>
        <taxon>Pseudomonas</taxon>
    </lineage>
</organism>
<gene>
    <name evidence="2" type="ORF">AWV77_02235</name>
</gene>